<evidence type="ECO:0000313" key="2">
    <source>
        <dbReference type="EMBL" id="KDQ49061.1"/>
    </source>
</evidence>
<dbReference type="AlphaFoldDB" id="A0A067PF01"/>
<organism evidence="2 3">
    <name type="scientific">Jaapia argillacea MUCL 33604</name>
    <dbReference type="NCBI Taxonomy" id="933084"/>
    <lineage>
        <taxon>Eukaryota</taxon>
        <taxon>Fungi</taxon>
        <taxon>Dikarya</taxon>
        <taxon>Basidiomycota</taxon>
        <taxon>Agaricomycotina</taxon>
        <taxon>Agaricomycetes</taxon>
        <taxon>Agaricomycetidae</taxon>
        <taxon>Jaapiales</taxon>
        <taxon>Jaapiaceae</taxon>
        <taxon>Jaapia</taxon>
    </lineage>
</organism>
<accession>A0A067PF01</accession>
<sequence>MSPLPSSSAGVASRTRGGKSRAKTLPPAGATPRTKGGKTRAKTLPQQVPDVPLKCDDSLEVPFPFDVPEAELNLTQHDYFCWVLDPSGGGDICIVRNKQPEKILCTLPNKYFRLFQFLVQYTRCIIDMIVLGFGAHCSSKTGDDLPTTSIKKLPPKAKAAKQCFDRWL</sequence>
<dbReference type="Proteomes" id="UP000027265">
    <property type="component" value="Unassembled WGS sequence"/>
</dbReference>
<gene>
    <name evidence="2" type="ORF">JAAARDRAFT_51897</name>
</gene>
<reference evidence="3" key="1">
    <citation type="journal article" date="2014" name="Proc. Natl. Acad. Sci. U.S.A.">
        <title>Extensive sampling of basidiomycete genomes demonstrates inadequacy of the white-rot/brown-rot paradigm for wood decay fungi.</title>
        <authorList>
            <person name="Riley R."/>
            <person name="Salamov A.A."/>
            <person name="Brown D.W."/>
            <person name="Nagy L.G."/>
            <person name="Floudas D."/>
            <person name="Held B.W."/>
            <person name="Levasseur A."/>
            <person name="Lombard V."/>
            <person name="Morin E."/>
            <person name="Otillar R."/>
            <person name="Lindquist E.A."/>
            <person name="Sun H."/>
            <person name="LaButti K.M."/>
            <person name="Schmutz J."/>
            <person name="Jabbour D."/>
            <person name="Luo H."/>
            <person name="Baker S.E."/>
            <person name="Pisabarro A.G."/>
            <person name="Walton J.D."/>
            <person name="Blanchette R.A."/>
            <person name="Henrissat B."/>
            <person name="Martin F."/>
            <person name="Cullen D."/>
            <person name="Hibbett D.S."/>
            <person name="Grigoriev I.V."/>
        </authorList>
    </citation>
    <scope>NUCLEOTIDE SEQUENCE [LARGE SCALE GENOMIC DNA]</scope>
    <source>
        <strain evidence="3">MUCL 33604</strain>
    </source>
</reference>
<evidence type="ECO:0000313" key="3">
    <source>
        <dbReference type="Proteomes" id="UP000027265"/>
    </source>
</evidence>
<dbReference type="HOGENOM" id="CLU_1590355_0_0_1"/>
<evidence type="ECO:0000256" key="1">
    <source>
        <dbReference type="SAM" id="MobiDB-lite"/>
    </source>
</evidence>
<feature type="compositionally biased region" description="Polar residues" evidence="1">
    <location>
        <begin position="1"/>
        <end position="10"/>
    </location>
</feature>
<feature type="non-terminal residue" evidence="2">
    <location>
        <position position="168"/>
    </location>
</feature>
<proteinExistence type="predicted"/>
<dbReference type="InParanoid" id="A0A067PF01"/>
<name>A0A067PF01_9AGAM</name>
<feature type="region of interest" description="Disordered" evidence="1">
    <location>
        <begin position="1"/>
        <end position="49"/>
    </location>
</feature>
<dbReference type="EMBL" id="KL197824">
    <property type="protein sequence ID" value="KDQ49061.1"/>
    <property type="molecule type" value="Genomic_DNA"/>
</dbReference>
<protein>
    <submittedName>
        <fullName evidence="2">Uncharacterized protein</fullName>
    </submittedName>
</protein>
<keyword evidence="3" id="KW-1185">Reference proteome</keyword>